<proteinExistence type="predicted"/>
<dbReference type="EMBL" id="GGEC01089735">
    <property type="protein sequence ID" value="MBX70219.1"/>
    <property type="molecule type" value="Transcribed_RNA"/>
</dbReference>
<sequence>MGFMLLLLCHFIFFGLAFHCIVVCTGVSRLRMR</sequence>
<reference evidence="1" key="1">
    <citation type="submission" date="2018-02" db="EMBL/GenBank/DDBJ databases">
        <title>Rhizophora mucronata_Transcriptome.</title>
        <authorList>
            <person name="Meera S.P."/>
            <person name="Sreeshan A."/>
            <person name="Augustine A."/>
        </authorList>
    </citation>
    <scope>NUCLEOTIDE SEQUENCE</scope>
    <source>
        <tissue evidence="1">Leaf</tissue>
    </source>
</reference>
<dbReference type="AlphaFoldDB" id="A0A2P2QT88"/>
<protein>
    <submittedName>
        <fullName evidence="1">Uncharacterized protein</fullName>
    </submittedName>
</protein>
<evidence type="ECO:0000313" key="1">
    <source>
        <dbReference type="EMBL" id="MBX70219.1"/>
    </source>
</evidence>
<accession>A0A2P2QT88</accession>
<name>A0A2P2QT88_RHIMU</name>
<organism evidence="1">
    <name type="scientific">Rhizophora mucronata</name>
    <name type="common">Asiatic mangrove</name>
    <dbReference type="NCBI Taxonomy" id="61149"/>
    <lineage>
        <taxon>Eukaryota</taxon>
        <taxon>Viridiplantae</taxon>
        <taxon>Streptophyta</taxon>
        <taxon>Embryophyta</taxon>
        <taxon>Tracheophyta</taxon>
        <taxon>Spermatophyta</taxon>
        <taxon>Magnoliopsida</taxon>
        <taxon>eudicotyledons</taxon>
        <taxon>Gunneridae</taxon>
        <taxon>Pentapetalae</taxon>
        <taxon>rosids</taxon>
        <taxon>fabids</taxon>
        <taxon>Malpighiales</taxon>
        <taxon>Rhizophoraceae</taxon>
        <taxon>Rhizophora</taxon>
    </lineage>
</organism>